<gene>
    <name evidence="1" type="ORF">BW685_20965</name>
</gene>
<evidence type="ECO:0000313" key="1">
    <source>
        <dbReference type="EMBL" id="OMG71450.1"/>
    </source>
</evidence>
<sequence>MIGIAAFFSIHNFHFAAVRPTRGHRWHATPNTIRQGHWCARCYFISITSTEKTRRKRRHEAVRV</sequence>
<reference evidence="1 2" key="1">
    <citation type="submission" date="2017-01" db="EMBL/GenBank/DDBJ databases">
        <title>Phylogeographic, genomic and meropenem susceptibility analysis of Burkholderia ubonensis.</title>
        <authorList>
            <person name="Price E.P."/>
            <person name="Sarovich D.S."/>
            <person name="Webb J.R."/>
            <person name="Hall C.M."/>
            <person name="Sahl J.W."/>
            <person name="Kaestli M."/>
            <person name="Mayo M."/>
            <person name="Harrington G."/>
            <person name="Baker A.L."/>
            <person name="Sidak-Loftis L.C."/>
            <person name="Lummis M."/>
            <person name="Schupp J.M."/>
            <person name="Gillece J.D."/>
            <person name="Tuanyok A."/>
            <person name="Warner J."/>
            <person name="Busch J.D."/>
            <person name="Keim P."/>
            <person name="Currie B.J."/>
            <person name="Wagner D.M."/>
        </authorList>
    </citation>
    <scope>NUCLEOTIDE SEQUENCE [LARGE SCALE GENOMIC DNA]</scope>
    <source>
        <strain evidence="1 2">A21</strain>
    </source>
</reference>
<dbReference type="AlphaFoldDB" id="A0A1R1J842"/>
<protein>
    <submittedName>
        <fullName evidence="1">Uncharacterized protein</fullName>
    </submittedName>
</protein>
<comment type="caution">
    <text evidence="1">The sequence shown here is derived from an EMBL/GenBank/DDBJ whole genome shotgun (WGS) entry which is preliminary data.</text>
</comment>
<dbReference type="Proteomes" id="UP000187194">
    <property type="component" value="Unassembled WGS sequence"/>
</dbReference>
<evidence type="ECO:0000313" key="2">
    <source>
        <dbReference type="Proteomes" id="UP000187194"/>
    </source>
</evidence>
<proteinExistence type="predicted"/>
<dbReference type="EMBL" id="MTJZ01000028">
    <property type="protein sequence ID" value="OMG71450.1"/>
    <property type="molecule type" value="Genomic_DNA"/>
</dbReference>
<accession>A0A1R1J842</accession>
<organism evidence="1 2">
    <name type="scientific">Burkholderia ubonensis</name>
    <dbReference type="NCBI Taxonomy" id="101571"/>
    <lineage>
        <taxon>Bacteria</taxon>
        <taxon>Pseudomonadati</taxon>
        <taxon>Pseudomonadota</taxon>
        <taxon>Betaproteobacteria</taxon>
        <taxon>Burkholderiales</taxon>
        <taxon>Burkholderiaceae</taxon>
        <taxon>Burkholderia</taxon>
        <taxon>Burkholderia cepacia complex</taxon>
    </lineage>
</organism>
<name>A0A1R1J842_9BURK</name>